<feature type="non-terminal residue" evidence="3">
    <location>
        <position position="149"/>
    </location>
</feature>
<dbReference type="InterPro" id="IPR012336">
    <property type="entry name" value="Thioredoxin-like_fold"/>
</dbReference>
<feature type="domain" description="Thioredoxin-like fold" evidence="2">
    <location>
        <begin position="39"/>
        <end position="131"/>
    </location>
</feature>
<gene>
    <name evidence="3" type="ORF">METZ01_LOCUS489879</name>
</gene>
<dbReference type="CDD" id="cd02972">
    <property type="entry name" value="DsbA_family"/>
    <property type="match status" value="1"/>
</dbReference>
<dbReference type="InterPro" id="IPR051470">
    <property type="entry name" value="Thiol:disulfide_interchange"/>
</dbReference>
<dbReference type="Pfam" id="PF13462">
    <property type="entry name" value="Thioredoxin_4"/>
    <property type="match status" value="1"/>
</dbReference>
<dbReference type="InterPro" id="IPR036249">
    <property type="entry name" value="Thioredoxin-like_sf"/>
</dbReference>
<dbReference type="AlphaFoldDB" id="A0A383CYJ1"/>
<evidence type="ECO:0000259" key="2">
    <source>
        <dbReference type="Pfam" id="PF13462"/>
    </source>
</evidence>
<dbReference type="PANTHER" id="PTHR35272:SF3">
    <property type="entry name" value="THIOL:DISULFIDE INTERCHANGE PROTEIN DSBC"/>
    <property type="match status" value="1"/>
</dbReference>
<evidence type="ECO:0000313" key="3">
    <source>
        <dbReference type="EMBL" id="SVE37025.1"/>
    </source>
</evidence>
<dbReference type="Gene3D" id="3.40.30.10">
    <property type="entry name" value="Glutaredoxin"/>
    <property type="match status" value="1"/>
</dbReference>
<keyword evidence="1" id="KW-0472">Membrane</keyword>
<evidence type="ECO:0000256" key="1">
    <source>
        <dbReference type="SAM" id="Phobius"/>
    </source>
</evidence>
<keyword evidence="1" id="KW-0812">Transmembrane</keyword>
<name>A0A383CYJ1_9ZZZZ</name>
<keyword evidence="1" id="KW-1133">Transmembrane helix</keyword>
<proteinExistence type="predicted"/>
<dbReference type="EMBL" id="UINC01212618">
    <property type="protein sequence ID" value="SVE37025.1"/>
    <property type="molecule type" value="Genomic_DNA"/>
</dbReference>
<dbReference type="SUPFAM" id="SSF52833">
    <property type="entry name" value="Thioredoxin-like"/>
    <property type="match status" value="1"/>
</dbReference>
<accession>A0A383CYJ1</accession>
<reference evidence="3" key="1">
    <citation type="submission" date="2018-05" db="EMBL/GenBank/DDBJ databases">
        <authorList>
            <person name="Lanie J.A."/>
            <person name="Ng W.-L."/>
            <person name="Kazmierczak K.M."/>
            <person name="Andrzejewski T.M."/>
            <person name="Davidsen T.M."/>
            <person name="Wayne K.J."/>
            <person name="Tettelin H."/>
            <person name="Glass J.I."/>
            <person name="Rusch D."/>
            <person name="Podicherti R."/>
            <person name="Tsui H.-C.T."/>
            <person name="Winkler M.E."/>
        </authorList>
    </citation>
    <scope>NUCLEOTIDE SEQUENCE</scope>
</reference>
<feature type="transmembrane region" description="Helical" evidence="1">
    <location>
        <begin position="12"/>
        <end position="29"/>
    </location>
</feature>
<protein>
    <recommendedName>
        <fullName evidence="2">Thioredoxin-like fold domain-containing protein</fullName>
    </recommendedName>
</protein>
<sequence length="149" mass="16933">MIRYSSNIKLFLLIKVFFIYFIICLKSYADTPKALSDLVILGVDNAPVKIKVFSSLTCPHCANFHIKIVSEIKKNYVESGKVQLIFIDFPLDQAAFNASKLLHCVDQKKQITFLDTVYENQDKWTSGSNINEINNNLKKIVQILGINST</sequence>
<organism evidence="3">
    <name type="scientific">marine metagenome</name>
    <dbReference type="NCBI Taxonomy" id="408172"/>
    <lineage>
        <taxon>unclassified sequences</taxon>
        <taxon>metagenomes</taxon>
        <taxon>ecological metagenomes</taxon>
    </lineage>
</organism>
<dbReference type="PANTHER" id="PTHR35272">
    <property type="entry name" value="THIOL:DISULFIDE INTERCHANGE PROTEIN DSBC-RELATED"/>
    <property type="match status" value="1"/>
</dbReference>